<keyword evidence="2" id="KW-0677">Repeat</keyword>
<evidence type="ECO:0000313" key="6">
    <source>
        <dbReference type="EMBL" id="KYH14179.1"/>
    </source>
</evidence>
<dbReference type="RefSeq" id="WP_061854365.1">
    <property type="nucleotide sequence ID" value="NZ_LUGM01000002.1"/>
</dbReference>
<dbReference type="InterPro" id="IPR018357">
    <property type="entry name" value="Hexapep_transf_CS"/>
</dbReference>
<reference evidence="6 7" key="1">
    <citation type="submission" date="2016-02" db="EMBL/GenBank/DDBJ databases">
        <title>Draft genome sequence of hydrocarbon degrading Staphylococcus saprophyticus Strain CNV2, isolated from crude-oil contaminated soil from Noonmati Oil Refinery, Guwahati, Assam, India.</title>
        <authorList>
            <person name="Mukherjee A."/>
            <person name="Chettri B."/>
            <person name="Langpoklakpam J."/>
            <person name="Singh A.K."/>
            <person name="Chattopadhyay D.J."/>
        </authorList>
    </citation>
    <scope>NUCLEOTIDE SEQUENCE [LARGE SCALE GENOMIC DNA]</scope>
    <source>
        <strain evidence="6 7">CNV2</strain>
    </source>
</reference>
<comment type="caution">
    <text evidence="6">The sequence shown here is derived from an EMBL/GenBank/DDBJ whole genome shotgun (WGS) entry which is preliminary data.</text>
</comment>
<feature type="active site" description="Proton acceptor" evidence="3">
    <location>
        <position position="134"/>
    </location>
</feature>
<evidence type="ECO:0000256" key="4">
    <source>
        <dbReference type="PIRSR" id="PIRSR620019-2"/>
    </source>
</evidence>
<name>A0A151A440_9STAP</name>
<dbReference type="Gene3D" id="3.40.50.20">
    <property type="match status" value="1"/>
</dbReference>
<dbReference type="InterPro" id="IPR050179">
    <property type="entry name" value="Trans_hexapeptide_repeat"/>
</dbReference>
<dbReference type="Gene3D" id="2.160.10.10">
    <property type="entry name" value="Hexapeptide repeat proteins"/>
    <property type="match status" value="1"/>
</dbReference>
<organism evidence="6 7">
    <name type="scientific">Staphylococcus kloosii</name>
    <dbReference type="NCBI Taxonomy" id="29384"/>
    <lineage>
        <taxon>Bacteria</taxon>
        <taxon>Bacillati</taxon>
        <taxon>Bacillota</taxon>
        <taxon>Bacilli</taxon>
        <taxon>Bacillales</taxon>
        <taxon>Staphylococcaceae</taxon>
        <taxon>Staphylococcus</taxon>
    </lineage>
</organism>
<dbReference type="InterPro" id="IPR041561">
    <property type="entry name" value="PglD_N"/>
</dbReference>
<dbReference type="NCBIfam" id="TIGR03570">
    <property type="entry name" value="NeuD_NnaD"/>
    <property type="match status" value="1"/>
</dbReference>
<dbReference type="PROSITE" id="PS00101">
    <property type="entry name" value="HEXAPEP_TRANSFERASES"/>
    <property type="match status" value="1"/>
</dbReference>
<feature type="binding site" evidence="4">
    <location>
        <position position="143"/>
    </location>
    <ligand>
        <name>acetyl-CoA</name>
        <dbReference type="ChEBI" id="CHEBI:57288"/>
    </ligand>
</feature>
<dbReference type="EMBL" id="LUGM01000002">
    <property type="protein sequence ID" value="KYH14179.1"/>
    <property type="molecule type" value="Genomic_DNA"/>
</dbReference>
<dbReference type="GO" id="GO:0016740">
    <property type="term" value="F:transferase activity"/>
    <property type="evidence" value="ECO:0007669"/>
    <property type="project" value="UniProtKB-KW"/>
</dbReference>
<dbReference type="PANTHER" id="PTHR43300">
    <property type="entry name" value="ACETYLTRANSFERASE"/>
    <property type="match status" value="1"/>
</dbReference>
<dbReference type="InterPro" id="IPR001451">
    <property type="entry name" value="Hexapep"/>
</dbReference>
<evidence type="ECO:0000256" key="1">
    <source>
        <dbReference type="ARBA" id="ARBA00022679"/>
    </source>
</evidence>
<dbReference type="SUPFAM" id="SSF51161">
    <property type="entry name" value="Trimeric LpxA-like enzymes"/>
    <property type="match status" value="1"/>
</dbReference>
<dbReference type="AlphaFoldDB" id="A0A151A440"/>
<keyword evidence="1 6" id="KW-0808">Transferase</keyword>
<feature type="site" description="Increases basicity of active site His" evidence="3">
    <location>
        <position position="135"/>
    </location>
</feature>
<dbReference type="InterPro" id="IPR011004">
    <property type="entry name" value="Trimer_LpxA-like_sf"/>
</dbReference>
<dbReference type="Pfam" id="PF00132">
    <property type="entry name" value="Hexapep"/>
    <property type="match status" value="2"/>
</dbReference>
<dbReference type="Pfam" id="PF17836">
    <property type="entry name" value="PglD_N"/>
    <property type="match status" value="1"/>
</dbReference>
<evidence type="ECO:0000256" key="2">
    <source>
        <dbReference type="ARBA" id="ARBA00022737"/>
    </source>
</evidence>
<feature type="binding site" evidence="4">
    <location>
        <position position="67"/>
    </location>
    <ligand>
        <name>substrate</name>
    </ligand>
</feature>
<protein>
    <submittedName>
        <fullName evidence="6">Acetyltransferase</fullName>
    </submittedName>
</protein>
<dbReference type="InterPro" id="IPR020019">
    <property type="entry name" value="AcTrfase_PglD-like"/>
</dbReference>
<sequence length="205" mass="22401">MKKIILIGNGGHAKVIKDIVKKSESYQLSGYLDDAIVRKSYSNDIVYDNLSNISNYYRTHHFIIAIGDNNKRQQIVHRFANIKLNYATLIHPTATIGSNVKIDKGSVIMPNTAINSDTMIGKHCIINTMSCIEHDNKICDYVHIAPNATLTGNVVINKGTFIGASATVIPNIKIGQNVIVGAGSTVINDIPDNHTVYGSPANNKR</sequence>
<accession>A0A151A440</accession>
<dbReference type="CDD" id="cd03360">
    <property type="entry name" value="LbH_AT_putative"/>
    <property type="match status" value="1"/>
</dbReference>
<proteinExistence type="predicted"/>
<evidence type="ECO:0000313" key="7">
    <source>
        <dbReference type="Proteomes" id="UP000075418"/>
    </source>
</evidence>
<dbReference type="Proteomes" id="UP000075418">
    <property type="component" value="Unassembled WGS sequence"/>
</dbReference>
<dbReference type="PANTHER" id="PTHR43300:SF7">
    <property type="entry name" value="UDP-N-ACETYLBACILLOSAMINE N-ACETYLTRANSFERASE"/>
    <property type="match status" value="1"/>
</dbReference>
<feature type="domain" description="PglD N-terminal" evidence="5">
    <location>
        <begin position="3"/>
        <end position="79"/>
    </location>
</feature>
<evidence type="ECO:0000259" key="5">
    <source>
        <dbReference type="Pfam" id="PF17836"/>
    </source>
</evidence>
<gene>
    <name evidence="6" type="ORF">A0131_05225</name>
</gene>
<evidence type="ECO:0000256" key="3">
    <source>
        <dbReference type="PIRSR" id="PIRSR620019-1"/>
    </source>
</evidence>